<dbReference type="SUPFAM" id="SSF50475">
    <property type="entry name" value="FMN-binding split barrel"/>
    <property type="match status" value="1"/>
</dbReference>
<name>A0ABT9XGE5_9BACL</name>
<dbReference type="EMBL" id="JAUSTP010000006">
    <property type="protein sequence ID" value="MDQ0189358.1"/>
    <property type="molecule type" value="Genomic_DNA"/>
</dbReference>
<dbReference type="PANTHER" id="PTHR34071:SF2">
    <property type="entry name" value="FLAVIN-NUCLEOTIDE-BINDING PROTEIN"/>
    <property type="match status" value="1"/>
</dbReference>
<dbReference type="InterPro" id="IPR024747">
    <property type="entry name" value="Pyridox_Oxase-rel"/>
</dbReference>
<evidence type="ECO:0000313" key="1">
    <source>
        <dbReference type="EMBL" id="MDQ0189358.1"/>
    </source>
</evidence>
<keyword evidence="2" id="KW-1185">Reference proteome</keyword>
<dbReference type="RefSeq" id="WP_274456005.1">
    <property type="nucleotide sequence ID" value="NZ_CP067097.1"/>
</dbReference>
<dbReference type="InterPro" id="IPR012349">
    <property type="entry name" value="Split_barrel_FMN-bd"/>
</dbReference>
<gene>
    <name evidence="1" type="ORF">J2S03_001178</name>
</gene>
<dbReference type="Pfam" id="PF12900">
    <property type="entry name" value="Pyridox_ox_2"/>
    <property type="match status" value="1"/>
</dbReference>
<proteinExistence type="predicted"/>
<protein>
    <submittedName>
        <fullName evidence="1">Nitroimidazol reductase NimA-like FMN-containing flavoprotein (Pyridoxamine 5'-phosphate oxidase superfamily)</fullName>
    </submittedName>
</protein>
<sequence length="207" mass="22984">MEVFKTGIRKQRLAVDDMALVESLLRKSRVGYLGLVDDDEPYVIPLNFVWYRDCLYIHGAQSGRKAALLSRAPRSTFTVSEDNGTLADPVPAKTDTAYLSVMLFGRICAVPDLEESTAALDAMLTKYVPGYYEAPLHPNHVKSYLSSAGSHVAVYRLTPDRITAKHNPLDWDRLFYPGRTQKFDARLCVARKRAAGGRDGDGSGDDK</sequence>
<reference evidence="1 2" key="1">
    <citation type="submission" date="2023-07" db="EMBL/GenBank/DDBJ databases">
        <title>Genomic Encyclopedia of Type Strains, Phase IV (KMG-IV): sequencing the most valuable type-strain genomes for metagenomic binning, comparative biology and taxonomic classification.</title>
        <authorList>
            <person name="Goeker M."/>
        </authorList>
    </citation>
    <scope>NUCLEOTIDE SEQUENCE [LARGE SCALE GENOMIC DNA]</scope>
    <source>
        <strain evidence="1 2">DSM 4006</strain>
    </source>
</reference>
<dbReference type="Gene3D" id="2.30.110.10">
    <property type="entry name" value="Electron Transport, Fmn-binding Protein, Chain A"/>
    <property type="match status" value="1"/>
</dbReference>
<dbReference type="PANTHER" id="PTHR34071">
    <property type="entry name" value="5-NITROIMIDAZOLE ANTIBIOTICS RESISTANCE PROTEIN, NIMA-FAMILY-RELATED PROTEIN-RELATED"/>
    <property type="match status" value="1"/>
</dbReference>
<organism evidence="1 2">
    <name type="scientific">Alicyclobacillus cycloheptanicus</name>
    <dbReference type="NCBI Taxonomy" id="1457"/>
    <lineage>
        <taxon>Bacteria</taxon>
        <taxon>Bacillati</taxon>
        <taxon>Bacillota</taxon>
        <taxon>Bacilli</taxon>
        <taxon>Bacillales</taxon>
        <taxon>Alicyclobacillaceae</taxon>
        <taxon>Alicyclobacillus</taxon>
    </lineage>
</organism>
<evidence type="ECO:0000313" key="2">
    <source>
        <dbReference type="Proteomes" id="UP001232973"/>
    </source>
</evidence>
<comment type="caution">
    <text evidence="1">The sequence shown here is derived from an EMBL/GenBank/DDBJ whole genome shotgun (WGS) entry which is preliminary data.</text>
</comment>
<accession>A0ABT9XGE5</accession>
<dbReference type="Proteomes" id="UP001232973">
    <property type="component" value="Unassembled WGS sequence"/>
</dbReference>